<dbReference type="EMBL" id="JANRMS010004197">
    <property type="protein sequence ID" value="KAJ3510793.1"/>
    <property type="molecule type" value="Genomic_DNA"/>
</dbReference>
<reference evidence="1" key="1">
    <citation type="submission" date="2022-08" db="EMBL/GenBank/DDBJ databases">
        <title>Genome Sequence of Fusarium decemcellulare.</title>
        <authorList>
            <person name="Buettner E."/>
        </authorList>
    </citation>
    <scope>NUCLEOTIDE SEQUENCE</scope>
    <source>
        <strain evidence="1">Babe19</strain>
    </source>
</reference>
<organism evidence="1 2">
    <name type="scientific">Fusarium decemcellulare</name>
    <dbReference type="NCBI Taxonomy" id="57161"/>
    <lineage>
        <taxon>Eukaryota</taxon>
        <taxon>Fungi</taxon>
        <taxon>Dikarya</taxon>
        <taxon>Ascomycota</taxon>
        <taxon>Pezizomycotina</taxon>
        <taxon>Sordariomycetes</taxon>
        <taxon>Hypocreomycetidae</taxon>
        <taxon>Hypocreales</taxon>
        <taxon>Nectriaceae</taxon>
        <taxon>Fusarium</taxon>
        <taxon>Fusarium decemcellulare species complex</taxon>
    </lineage>
</organism>
<accession>A0ACC1RE43</accession>
<name>A0ACC1RE43_9HYPO</name>
<dbReference type="Proteomes" id="UP001148629">
    <property type="component" value="Unassembled WGS sequence"/>
</dbReference>
<proteinExistence type="predicted"/>
<evidence type="ECO:0000313" key="2">
    <source>
        <dbReference type="Proteomes" id="UP001148629"/>
    </source>
</evidence>
<keyword evidence="2" id="KW-1185">Reference proteome</keyword>
<evidence type="ECO:0000313" key="1">
    <source>
        <dbReference type="EMBL" id="KAJ3510793.1"/>
    </source>
</evidence>
<gene>
    <name evidence="1" type="ORF">NM208_g15490</name>
</gene>
<comment type="caution">
    <text evidence="1">The sequence shown here is derived from an EMBL/GenBank/DDBJ whole genome shotgun (WGS) entry which is preliminary data.</text>
</comment>
<protein>
    <submittedName>
        <fullName evidence="1">Uncharacterized protein</fullName>
    </submittedName>
</protein>
<sequence>MHLRAWFLVVLLLCLYVAADDTTCSATKKCKEGCCNKYNSCGFGPDYCGKSVCRSDCDRKSECNPGFGKEWAKRNTCPLNVCCSKHGYCGTNKDFCGTKKVKRPSCSKGGDMERVVGYFEGWAKNRPCEVFWPEQIPIGLYTHINFAFGTINPNTFILEATEPEDKDMYERLMLLKKKDKNLKIYLAIGGWTFNDPGPTAKVFSDLAASAARQRSFFNSVMSFMATHKFDGLDLDWEYPVAEERAGRQADYKNFPVFMAALKEVMDTGNKGLTITLPASYWYLQYFDIKKLEPTVDFFNIMSYDLHGAWDQNVNWTKPYLNAHTNLTEIDSALDLLWRNNIKPNKVVMGLGFYGRAFTALSAACRKPGCLFSDPANAGSCSREKGILLNSEIDIEVKKRNLKPELYEEEAVKVVTWGKQWVSYDDAETLKMKVDRAGERCLGGVMYSAVK</sequence>